<name>K1XZV7_MARBU</name>
<dbReference type="KEGG" id="mbe:MBM_03387"/>
<feature type="compositionally biased region" description="Basic and acidic residues" evidence="1">
    <location>
        <begin position="465"/>
        <end position="474"/>
    </location>
</feature>
<feature type="region of interest" description="Disordered" evidence="1">
    <location>
        <begin position="465"/>
        <end position="508"/>
    </location>
</feature>
<dbReference type="EMBL" id="JH921433">
    <property type="protein sequence ID" value="EKD18394.1"/>
    <property type="molecule type" value="Genomic_DNA"/>
</dbReference>
<dbReference type="OrthoDB" id="10467836at2759"/>
<accession>K1XZV7</accession>
<gene>
    <name evidence="2" type="ORF">MBM_03387</name>
</gene>
<dbReference type="InParanoid" id="K1XZV7"/>
<keyword evidence="3" id="KW-1185">Reference proteome</keyword>
<organism evidence="2 3">
    <name type="scientific">Marssonina brunnea f. sp. multigermtubi (strain MB_m1)</name>
    <name type="common">Marssonina leaf spot fungus</name>
    <dbReference type="NCBI Taxonomy" id="1072389"/>
    <lineage>
        <taxon>Eukaryota</taxon>
        <taxon>Fungi</taxon>
        <taxon>Dikarya</taxon>
        <taxon>Ascomycota</taxon>
        <taxon>Pezizomycotina</taxon>
        <taxon>Leotiomycetes</taxon>
        <taxon>Helotiales</taxon>
        <taxon>Drepanopezizaceae</taxon>
        <taxon>Drepanopeziza</taxon>
    </lineage>
</organism>
<dbReference type="HOGENOM" id="CLU_457881_0_0_1"/>
<dbReference type="Proteomes" id="UP000006753">
    <property type="component" value="Unassembled WGS sequence"/>
</dbReference>
<evidence type="ECO:0000313" key="2">
    <source>
        <dbReference type="EMBL" id="EKD18394.1"/>
    </source>
</evidence>
<evidence type="ECO:0000313" key="3">
    <source>
        <dbReference type="Proteomes" id="UP000006753"/>
    </source>
</evidence>
<feature type="compositionally biased region" description="Basic and acidic residues" evidence="1">
    <location>
        <begin position="493"/>
        <end position="508"/>
    </location>
</feature>
<proteinExistence type="predicted"/>
<dbReference type="AlphaFoldDB" id="K1XZV7"/>
<evidence type="ECO:0000256" key="1">
    <source>
        <dbReference type="SAM" id="MobiDB-lite"/>
    </source>
</evidence>
<protein>
    <submittedName>
        <fullName evidence="2">Uncharacterized protein</fullName>
    </submittedName>
</protein>
<sequence length="596" mass="68627">MRETSYEKKMLVIRKGRALAEANGIPAFVRLDLLSFDELQEISWELEEKVFTSGRAISKPAYVRQLKDIKIDELKEFTKKIENLAEDPTCGGLDHPTKLLIHKEVLRRIASYQEQIETSKRSHEKRIRIPYTQSFNKRVASQTDSFIRSPSWPHDRKRINNTDFAMNEAIKWGREAPGFTFGNPQAREREQLRQQKQLFRAKIRDKNGKRPKVPLHAQLGPVPESLCILEVQPSMGVTYKPGTYDHEFYSGYGPEQKANSIQEERVRISHLAIDVKLKSPSTLRRDDTRQPYKALHAFIYHQRVYKMYLIRLPSFGLMPLTVKWSELTWEELVDEFGRKGVLTGDTKPNLRTLKEGMIGLYMEEKRAHEYWLSETKELIQFGHPEHASEDFHFLQRMVKNKLARSLVDCDKTILTHALAIAEFPTGSSGFIEGEIDRLRERLSARLEFLETDVAFSLAAVAQTRHDRDGQRRSEISTQEPTAVPFDRSKKSHKNADIPEQARNHESLSRPPRVLDKCCLKLIPRASTIVKTDCVAVILHSATSASEYSEGARSQAPSISFVRQTVIRSSGGLFRHLQQVRLQETIIFIYRGIISSY</sequence>
<reference evidence="2 3" key="1">
    <citation type="journal article" date="2012" name="BMC Genomics">
        <title>Sequencing the genome of Marssonina brunnea reveals fungus-poplar co-evolution.</title>
        <authorList>
            <person name="Zhu S."/>
            <person name="Cao Y.-Z."/>
            <person name="Jiang C."/>
            <person name="Tan B.-Y."/>
            <person name="Wang Z."/>
            <person name="Feng S."/>
            <person name="Zhang L."/>
            <person name="Su X.-H."/>
            <person name="Brejova B."/>
            <person name="Vinar T."/>
            <person name="Xu M."/>
            <person name="Wang M.-X."/>
            <person name="Zhang S.-G."/>
            <person name="Huang M.-R."/>
            <person name="Wu R."/>
            <person name="Zhou Y."/>
        </authorList>
    </citation>
    <scope>NUCLEOTIDE SEQUENCE [LARGE SCALE GENOMIC DNA]</scope>
    <source>
        <strain evidence="2 3">MB_m1</strain>
    </source>
</reference>